<name>A0A9W4UIT1_9PLEO</name>
<feature type="region of interest" description="Disordered" evidence="1">
    <location>
        <begin position="22"/>
        <end position="44"/>
    </location>
</feature>
<reference evidence="2" key="1">
    <citation type="submission" date="2023-01" db="EMBL/GenBank/DDBJ databases">
        <authorList>
            <person name="Van Ghelder C."/>
            <person name="Rancurel C."/>
        </authorList>
    </citation>
    <scope>NUCLEOTIDE SEQUENCE</scope>
    <source>
        <strain evidence="2">CNCM I-4278</strain>
    </source>
</reference>
<comment type="caution">
    <text evidence="2">The sequence shown here is derived from an EMBL/GenBank/DDBJ whole genome shotgun (WGS) entry which is preliminary data.</text>
</comment>
<dbReference type="AlphaFoldDB" id="A0A9W4UIT1"/>
<dbReference type="OrthoDB" id="3485856at2759"/>
<proteinExistence type="predicted"/>
<dbReference type="Proteomes" id="UP001152607">
    <property type="component" value="Unassembled WGS sequence"/>
</dbReference>
<feature type="compositionally biased region" description="Basic and acidic residues" evidence="1">
    <location>
        <begin position="352"/>
        <end position="374"/>
    </location>
</feature>
<evidence type="ECO:0000313" key="2">
    <source>
        <dbReference type="EMBL" id="CAI6336750.1"/>
    </source>
</evidence>
<keyword evidence="3" id="KW-1185">Reference proteome</keyword>
<feature type="region of interest" description="Disordered" evidence="1">
    <location>
        <begin position="321"/>
        <end position="406"/>
    </location>
</feature>
<accession>A0A9W4UIT1</accession>
<gene>
    <name evidence="2" type="ORF">PDIGIT_LOCUS9856</name>
</gene>
<evidence type="ECO:0000256" key="1">
    <source>
        <dbReference type="SAM" id="MobiDB-lite"/>
    </source>
</evidence>
<evidence type="ECO:0000313" key="3">
    <source>
        <dbReference type="Proteomes" id="UP001152607"/>
    </source>
</evidence>
<organism evidence="2 3">
    <name type="scientific">Periconia digitata</name>
    <dbReference type="NCBI Taxonomy" id="1303443"/>
    <lineage>
        <taxon>Eukaryota</taxon>
        <taxon>Fungi</taxon>
        <taxon>Dikarya</taxon>
        <taxon>Ascomycota</taxon>
        <taxon>Pezizomycotina</taxon>
        <taxon>Dothideomycetes</taxon>
        <taxon>Pleosporomycetidae</taxon>
        <taxon>Pleosporales</taxon>
        <taxon>Massarineae</taxon>
        <taxon>Periconiaceae</taxon>
        <taxon>Periconia</taxon>
    </lineage>
</organism>
<sequence>MLPPPEMPTTWAFEKRHLVQEITPPSSVSEEHQLPSPPSTGGKLSCQAKAVLAQFKQRYAGESADEDPWKEYQLDAGDYDEIERRLQLDENLLAFVENKIRYDYNAETYRLAIRMPTSVHELFIGYVERSIDRQLSAISNGSSKEAFFAQQVHTTRSSTVKFRNRTTPSGRQSSCQPDAAFWYKGAQDPGVVLEISYSQHPKDIEGIAHDYIHNSSSNIKAVIGLDINYGKDSTPEATLSLWRPQVVGEGNDCKLLVAQEMKDEAFRDKEGKATNHPGFSLRLSDFASRKWTKDVMNSNVQIGISAAQLCQFLNDAEDFSRAETASSDEDFPTYGKRDRRTRTPPEEITASDEERITESEERAAKRVAHDDPEYKGSSQSEARYGGTASSKRPKRATRGNPEYIED</sequence>
<protein>
    <submittedName>
        <fullName evidence="2">Uncharacterized protein</fullName>
    </submittedName>
</protein>
<dbReference type="EMBL" id="CAOQHR010000006">
    <property type="protein sequence ID" value="CAI6336750.1"/>
    <property type="molecule type" value="Genomic_DNA"/>
</dbReference>